<dbReference type="Proteomes" id="UP000503405">
    <property type="component" value="Segment"/>
</dbReference>
<evidence type="ECO:0000313" key="1">
    <source>
        <dbReference type="EMBL" id="QIW89840.1"/>
    </source>
</evidence>
<dbReference type="EMBL" id="MT254578">
    <property type="protein sequence ID" value="QIW89840.1"/>
    <property type="molecule type" value="Genomic_DNA"/>
</dbReference>
<evidence type="ECO:0000313" key="2">
    <source>
        <dbReference type="Proteomes" id="UP000503405"/>
    </source>
</evidence>
<name>A0A6H0X689_9CAUD</name>
<proteinExistence type="predicted"/>
<protein>
    <submittedName>
        <fullName evidence="1">Uncharacterized protein</fullName>
    </submittedName>
</protein>
<gene>
    <name evidence="1" type="ORF">Izhevsk_159</name>
</gene>
<organism evidence="1 2">
    <name type="scientific">Bacillus phage Izhevsk</name>
    <dbReference type="NCBI Taxonomy" id="2724322"/>
    <lineage>
        <taxon>Viruses</taxon>
        <taxon>Duplodnaviria</taxon>
        <taxon>Heunggongvirae</taxon>
        <taxon>Uroviricota</taxon>
        <taxon>Caudoviricetes</taxon>
        <taxon>Joanripponvirinae</taxon>
        <taxon>Tsamsavirus</taxon>
        <taxon>Tsamsavirus izhevsk</taxon>
    </lineage>
</organism>
<accession>A0A6H0X689</accession>
<sequence>MKKIVWKISSVTDKNEVAVENEAVKQRMSKRYFMYCAIEGRSAVLINVDNQREALQTSTVEELFLFEDSMKITTRNSVYWLRQSIEDVN</sequence>
<reference evidence="1 2" key="1">
    <citation type="submission" date="2020-03" db="EMBL/GenBank/DDBJ databases">
        <authorList>
            <person name="Skorynina A."/>
            <person name="Kazantseva O."/>
            <person name="Baycher S."/>
            <person name="Piligrimova E."/>
            <person name="Kuliabin V."/>
            <person name="Shadrin A."/>
        </authorList>
    </citation>
    <scope>NUCLEOTIDE SEQUENCE [LARGE SCALE GENOMIC DNA]</scope>
</reference>
<keyword evidence="2" id="KW-1185">Reference proteome</keyword>